<reference evidence="3" key="1">
    <citation type="submission" date="2016-03" db="EMBL/GenBank/DDBJ databases">
        <authorList>
            <person name="Devillers Hugo."/>
        </authorList>
    </citation>
    <scope>NUCLEOTIDE SEQUENCE [LARGE SCALE GENOMIC DNA]</scope>
</reference>
<feature type="domain" description="NAD-dependent epimerase/dehydratase" evidence="1">
    <location>
        <begin position="3"/>
        <end position="220"/>
    </location>
</feature>
<name>A0A1G4J488_9SACH</name>
<proteinExistence type="predicted"/>
<keyword evidence="3" id="KW-1185">Reference proteome</keyword>
<dbReference type="EMBL" id="LT598446">
    <property type="protein sequence ID" value="SCU84574.1"/>
    <property type="molecule type" value="Genomic_DNA"/>
</dbReference>
<sequence length="298" mass="32208">MKVFVTGATGFIGTSLVRELLNRNHTVVALARSAESEKKIIALGQNIQILRGSLKDLDVLRKGASEADCVAHLGFIRNYKNFAESCYIDREATLAMLDSLKGSHKGFIYSNGTLVLERGKLGKETDIKKPSGVAAIRAETEDPALIYREKGVRVSIVRLASIVHGKGDNAFVPALIDIAKKSGISGYIEVGQNALPAVARDDAARLYQLVVEKGRAGGIYHGVAEQAVKTYDIAKAIGELLDVPLVSIDSAKAQGHFDILADFFSANIPVSSGITRSELNWEPKEPELVDDICSDYRP</sequence>
<dbReference type="SUPFAM" id="SSF51735">
    <property type="entry name" value="NAD(P)-binding Rossmann-fold domains"/>
    <property type="match status" value="1"/>
</dbReference>
<dbReference type="OrthoDB" id="10262413at2759"/>
<dbReference type="GO" id="GO:0005737">
    <property type="term" value="C:cytoplasm"/>
    <property type="evidence" value="ECO:0007669"/>
    <property type="project" value="TreeGrafter"/>
</dbReference>
<dbReference type="InterPro" id="IPR051783">
    <property type="entry name" value="NAD(P)-dependent_oxidoreduct"/>
</dbReference>
<dbReference type="Pfam" id="PF01370">
    <property type="entry name" value="Epimerase"/>
    <property type="match status" value="1"/>
</dbReference>
<dbReference type="AlphaFoldDB" id="A0A1G4J488"/>
<evidence type="ECO:0000313" key="2">
    <source>
        <dbReference type="EMBL" id="SCU84574.1"/>
    </source>
</evidence>
<dbReference type="InterPro" id="IPR036291">
    <property type="entry name" value="NAD(P)-bd_dom_sf"/>
</dbReference>
<dbReference type="InterPro" id="IPR001509">
    <property type="entry name" value="Epimerase_deHydtase"/>
</dbReference>
<evidence type="ECO:0000313" key="3">
    <source>
        <dbReference type="Proteomes" id="UP000189911"/>
    </source>
</evidence>
<dbReference type="CDD" id="cd05262">
    <property type="entry name" value="SDR_a7"/>
    <property type="match status" value="1"/>
</dbReference>
<organism evidence="2 3">
    <name type="scientific">Lachancea nothofagi CBS 11611</name>
    <dbReference type="NCBI Taxonomy" id="1266666"/>
    <lineage>
        <taxon>Eukaryota</taxon>
        <taxon>Fungi</taxon>
        <taxon>Dikarya</taxon>
        <taxon>Ascomycota</taxon>
        <taxon>Saccharomycotina</taxon>
        <taxon>Saccharomycetes</taxon>
        <taxon>Saccharomycetales</taxon>
        <taxon>Saccharomycetaceae</taxon>
        <taxon>Lachancea</taxon>
    </lineage>
</organism>
<protein>
    <submittedName>
        <fullName evidence="2">LANO_0C01750g1_1</fullName>
    </submittedName>
</protein>
<dbReference type="GO" id="GO:0004029">
    <property type="term" value="F:aldehyde dehydrogenase (NAD+) activity"/>
    <property type="evidence" value="ECO:0007669"/>
    <property type="project" value="TreeGrafter"/>
</dbReference>
<dbReference type="PANTHER" id="PTHR48079:SF9">
    <property type="entry name" value="PUTATIVE-RELATED"/>
    <property type="match status" value="1"/>
</dbReference>
<gene>
    <name evidence="2" type="ORF">LANO_0C01750G</name>
</gene>
<dbReference type="PANTHER" id="PTHR48079">
    <property type="entry name" value="PROTEIN YEEZ"/>
    <property type="match status" value="1"/>
</dbReference>
<evidence type="ECO:0000259" key="1">
    <source>
        <dbReference type="Pfam" id="PF01370"/>
    </source>
</evidence>
<dbReference type="Gene3D" id="3.40.50.720">
    <property type="entry name" value="NAD(P)-binding Rossmann-like Domain"/>
    <property type="match status" value="1"/>
</dbReference>
<dbReference type="Proteomes" id="UP000189911">
    <property type="component" value="Chromosome C"/>
</dbReference>
<accession>A0A1G4J488</accession>